<accession>A0A4W3GU04</accession>
<dbReference type="Pfam" id="PF12214">
    <property type="entry name" value="TPX2_importin"/>
    <property type="match status" value="1"/>
</dbReference>
<feature type="domain" description="TPX2 central" evidence="1">
    <location>
        <begin position="12"/>
        <end position="48"/>
    </location>
</feature>
<dbReference type="GeneTree" id="ENSGT00970000197449"/>
<reference evidence="2" key="4">
    <citation type="submission" date="2025-08" db="UniProtKB">
        <authorList>
            <consortium name="Ensembl"/>
        </authorList>
    </citation>
    <scope>IDENTIFICATION</scope>
</reference>
<evidence type="ECO:0000259" key="1">
    <source>
        <dbReference type="Pfam" id="PF12214"/>
    </source>
</evidence>
<evidence type="ECO:0000313" key="2">
    <source>
        <dbReference type="Ensembl" id="ENSCMIP00000001454.1"/>
    </source>
</evidence>
<evidence type="ECO:0000313" key="3">
    <source>
        <dbReference type="Proteomes" id="UP000314986"/>
    </source>
</evidence>
<dbReference type="Ensembl" id="ENSCMIT00000001518.1">
    <property type="protein sequence ID" value="ENSCMIP00000001454.1"/>
    <property type="gene ID" value="ENSCMIG00000000928.1"/>
</dbReference>
<keyword evidence="3" id="KW-1185">Reference proteome</keyword>
<reference evidence="2" key="5">
    <citation type="submission" date="2025-09" db="UniProtKB">
        <authorList>
            <consortium name="Ensembl"/>
        </authorList>
    </citation>
    <scope>IDENTIFICATION</scope>
</reference>
<dbReference type="InterPro" id="IPR027330">
    <property type="entry name" value="TPX2_central_dom"/>
</dbReference>
<organism evidence="2 3">
    <name type="scientific">Callorhinchus milii</name>
    <name type="common">Ghost shark</name>
    <dbReference type="NCBI Taxonomy" id="7868"/>
    <lineage>
        <taxon>Eukaryota</taxon>
        <taxon>Metazoa</taxon>
        <taxon>Chordata</taxon>
        <taxon>Craniata</taxon>
        <taxon>Vertebrata</taxon>
        <taxon>Chondrichthyes</taxon>
        <taxon>Holocephali</taxon>
        <taxon>Chimaeriformes</taxon>
        <taxon>Callorhinchidae</taxon>
        <taxon>Callorhinchus</taxon>
    </lineage>
</organism>
<dbReference type="AlphaFoldDB" id="A0A4W3GU04"/>
<protein>
    <recommendedName>
        <fullName evidence="1">TPX2 central domain-containing protein</fullName>
    </recommendedName>
</protein>
<dbReference type="InParanoid" id="A0A4W3GU04"/>
<reference evidence="3" key="2">
    <citation type="journal article" date="2007" name="PLoS Biol.">
        <title>Survey sequencing and comparative analysis of the elephant shark (Callorhinchus milii) genome.</title>
        <authorList>
            <person name="Venkatesh B."/>
            <person name="Kirkness E.F."/>
            <person name="Loh Y.H."/>
            <person name="Halpern A.L."/>
            <person name="Lee A.P."/>
            <person name="Johnson J."/>
            <person name="Dandona N."/>
            <person name="Viswanathan L.D."/>
            <person name="Tay A."/>
            <person name="Venter J.C."/>
            <person name="Strausberg R.L."/>
            <person name="Brenner S."/>
        </authorList>
    </citation>
    <scope>NUCLEOTIDE SEQUENCE [LARGE SCALE GENOMIC DNA]</scope>
</reference>
<sequence>MFKGPHRVPMKMKLTKPLTPLLTTKGRAREATCKSTAEIEADEVEKIQS</sequence>
<proteinExistence type="predicted"/>
<name>A0A4W3GU04_CALMI</name>
<dbReference type="Proteomes" id="UP000314986">
    <property type="component" value="Unassembled WGS sequence"/>
</dbReference>
<reference evidence="3" key="3">
    <citation type="journal article" date="2014" name="Nature">
        <title>Elephant shark genome provides unique insights into gnathostome evolution.</title>
        <authorList>
            <consortium name="International Elephant Shark Genome Sequencing Consortium"/>
            <person name="Venkatesh B."/>
            <person name="Lee A.P."/>
            <person name="Ravi V."/>
            <person name="Maurya A.K."/>
            <person name="Lian M.M."/>
            <person name="Swann J.B."/>
            <person name="Ohta Y."/>
            <person name="Flajnik M.F."/>
            <person name="Sutoh Y."/>
            <person name="Kasahara M."/>
            <person name="Hoon S."/>
            <person name="Gangu V."/>
            <person name="Roy S.W."/>
            <person name="Irimia M."/>
            <person name="Korzh V."/>
            <person name="Kondrychyn I."/>
            <person name="Lim Z.W."/>
            <person name="Tay B.H."/>
            <person name="Tohari S."/>
            <person name="Kong K.W."/>
            <person name="Ho S."/>
            <person name="Lorente-Galdos B."/>
            <person name="Quilez J."/>
            <person name="Marques-Bonet T."/>
            <person name="Raney B.J."/>
            <person name="Ingham P.W."/>
            <person name="Tay A."/>
            <person name="Hillier L.W."/>
            <person name="Minx P."/>
            <person name="Boehm T."/>
            <person name="Wilson R.K."/>
            <person name="Brenner S."/>
            <person name="Warren W.C."/>
        </authorList>
    </citation>
    <scope>NUCLEOTIDE SEQUENCE [LARGE SCALE GENOMIC DNA]</scope>
</reference>
<reference evidence="3" key="1">
    <citation type="journal article" date="2006" name="Science">
        <title>Ancient noncoding elements conserved in the human genome.</title>
        <authorList>
            <person name="Venkatesh B."/>
            <person name="Kirkness E.F."/>
            <person name="Loh Y.H."/>
            <person name="Halpern A.L."/>
            <person name="Lee A.P."/>
            <person name="Johnson J."/>
            <person name="Dandona N."/>
            <person name="Viswanathan L.D."/>
            <person name="Tay A."/>
            <person name="Venter J.C."/>
            <person name="Strausberg R.L."/>
            <person name="Brenner S."/>
        </authorList>
    </citation>
    <scope>NUCLEOTIDE SEQUENCE [LARGE SCALE GENOMIC DNA]</scope>
</reference>